<sequence length="502" mass="55920">MPSHLRNGKDLSFKQLRAAEREAKRRRQLQRAAGIAARDSYVEPLSPSNDLGTYNHPVGISNPTGNVYTASSFGQSRAVDYLSSSGDQRPVGYTFSPAALERLRRSREQHAHGAGGDRPARNGASVPPPDQGIAPSEVFSRATSTALESSRSTPVPHPVERQMFAVTSREAPPPSMAGSMTPTATCLSAPTNAQLRGREMSIDPSPHNQIALRGQEMSVDTDIIAQDELTTISNIFQGQWLLFVNAKENNNYRLMRIALNQAISTQDMLTTLFGTQRMLEVSDGWLARDELARMERMFHIPPQPLPQTIMEQPATRAPSQQAAAVIARPPSRHLPRPSHPDPLAHQSSARQPLHQRPLPPPLPPHTHEAQAQAANQLMAPPPVPGQMPQNTGLQPGTHQMEAQRAYPPLQYQGQEAYYGQDKYYYPPQHPPHVPHPYAPQYPNGNQFHHPYQRNNRRANPMTRMLQVGSFFMRAERMINRAQRRQDRGRMAPPAYLPPNNPQ</sequence>
<feature type="compositionally biased region" description="Polar residues" evidence="1">
    <location>
        <begin position="387"/>
        <end position="397"/>
    </location>
</feature>
<name>A0A2N5RW84_9BASI</name>
<feature type="compositionally biased region" description="Basic and acidic residues" evidence="1">
    <location>
        <begin position="7"/>
        <end position="23"/>
    </location>
</feature>
<feature type="region of interest" description="Disordered" evidence="1">
    <location>
        <begin position="480"/>
        <end position="502"/>
    </location>
</feature>
<gene>
    <name evidence="2" type="ORF">PCASD_26703</name>
</gene>
<organism evidence="2 3">
    <name type="scientific">Puccinia coronata f. sp. avenae</name>
    <dbReference type="NCBI Taxonomy" id="200324"/>
    <lineage>
        <taxon>Eukaryota</taxon>
        <taxon>Fungi</taxon>
        <taxon>Dikarya</taxon>
        <taxon>Basidiomycota</taxon>
        <taxon>Pucciniomycotina</taxon>
        <taxon>Pucciniomycetes</taxon>
        <taxon>Pucciniales</taxon>
        <taxon>Pucciniaceae</taxon>
        <taxon>Puccinia</taxon>
    </lineage>
</organism>
<evidence type="ECO:0000313" key="2">
    <source>
        <dbReference type="EMBL" id="PLW05261.1"/>
    </source>
</evidence>
<dbReference type="EMBL" id="PGCI01001372">
    <property type="protein sequence ID" value="PLW05261.1"/>
    <property type="molecule type" value="Genomic_DNA"/>
</dbReference>
<feature type="region of interest" description="Disordered" evidence="1">
    <location>
        <begin position="1"/>
        <end position="57"/>
    </location>
</feature>
<evidence type="ECO:0000313" key="3">
    <source>
        <dbReference type="Proteomes" id="UP000235392"/>
    </source>
</evidence>
<proteinExistence type="predicted"/>
<feature type="compositionally biased region" description="Polar residues" evidence="1">
    <location>
        <begin position="141"/>
        <end position="153"/>
    </location>
</feature>
<dbReference type="AlphaFoldDB" id="A0A2N5RW84"/>
<feature type="region of interest" description="Disordered" evidence="1">
    <location>
        <begin position="105"/>
        <end position="157"/>
    </location>
</feature>
<accession>A0A2N5RW84</accession>
<feature type="region of interest" description="Disordered" evidence="1">
    <location>
        <begin position="313"/>
        <end position="401"/>
    </location>
</feature>
<feature type="compositionally biased region" description="Basic and acidic residues" evidence="1">
    <location>
        <begin position="480"/>
        <end position="489"/>
    </location>
</feature>
<protein>
    <submittedName>
        <fullName evidence="2">Uncharacterized protein</fullName>
    </submittedName>
</protein>
<comment type="caution">
    <text evidence="2">The sequence shown here is derived from an EMBL/GenBank/DDBJ whole genome shotgun (WGS) entry which is preliminary data.</text>
</comment>
<reference evidence="2 3" key="1">
    <citation type="submission" date="2017-11" db="EMBL/GenBank/DDBJ databases">
        <title>De novo assembly and phasing of dikaryotic genomes from two isolates of Puccinia coronata f. sp. avenae, the causal agent of oat crown rust.</title>
        <authorList>
            <person name="Miller M.E."/>
            <person name="Zhang Y."/>
            <person name="Omidvar V."/>
            <person name="Sperschneider J."/>
            <person name="Schwessinger B."/>
            <person name="Raley C."/>
            <person name="Palmer J.M."/>
            <person name="Garnica D."/>
            <person name="Upadhyaya N."/>
            <person name="Rathjen J."/>
            <person name="Taylor J.M."/>
            <person name="Park R.F."/>
            <person name="Dodds P.N."/>
            <person name="Hirsch C.D."/>
            <person name="Kianian S.F."/>
            <person name="Figueroa M."/>
        </authorList>
    </citation>
    <scope>NUCLEOTIDE SEQUENCE [LARGE SCALE GENOMIC DNA]</scope>
    <source>
        <strain evidence="2">12SD80</strain>
    </source>
</reference>
<dbReference type="Proteomes" id="UP000235392">
    <property type="component" value="Unassembled WGS sequence"/>
</dbReference>
<evidence type="ECO:0000256" key="1">
    <source>
        <dbReference type="SAM" id="MobiDB-lite"/>
    </source>
</evidence>